<dbReference type="eggNOG" id="COG2356">
    <property type="taxonomic scope" value="Bacteria"/>
</dbReference>
<dbReference type="STRING" id="211114.SAMN04489726_4715"/>
<gene>
    <name evidence="3" type="ORF">SAMN04489726_4715</name>
</gene>
<dbReference type="PANTHER" id="PTHR24094:SF15">
    <property type="entry name" value="AMP-DEPENDENT SYNTHETASE_LIGASE DOMAIN-CONTAINING PROTEIN-RELATED"/>
    <property type="match status" value="1"/>
</dbReference>
<evidence type="ECO:0000256" key="1">
    <source>
        <dbReference type="SAM" id="SignalP"/>
    </source>
</evidence>
<dbReference type="PANTHER" id="PTHR24094">
    <property type="entry name" value="SECRETED PROTEIN"/>
    <property type="match status" value="1"/>
</dbReference>
<accession>A0A1G9YD83</accession>
<feature type="signal peptide" evidence="1">
    <location>
        <begin position="1"/>
        <end position="27"/>
    </location>
</feature>
<name>A0A1G9YD83_ALLAB</name>
<keyword evidence="1" id="KW-0732">Signal</keyword>
<dbReference type="EMBL" id="LT629701">
    <property type="protein sequence ID" value="SDN06363.1"/>
    <property type="molecule type" value="Genomic_DNA"/>
</dbReference>
<protein>
    <recommendedName>
        <fullName evidence="2">GmrSD restriction endonucleases C-terminal domain-containing protein</fullName>
    </recommendedName>
</protein>
<evidence type="ECO:0000259" key="2">
    <source>
        <dbReference type="Pfam" id="PF07510"/>
    </source>
</evidence>
<feature type="chain" id="PRO_5009246281" description="GmrSD restriction endonucleases C-terminal domain-containing protein" evidence="1">
    <location>
        <begin position="28"/>
        <end position="220"/>
    </location>
</feature>
<keyword evidence="4" id="KW-1185">Reference proteome</keyword>
<proteinExistence type="predicted"/>
<reference evidence="3 4" key="1">
    <citation type="submission" date="2016-10" db="EMBL/GenBank/DDBJ databases">
        <authorList>
            <person name="de Groot N.N."/>
        </authorList>
    </citation>
    <scope>NUCLEOTIDE SEQUENCE [LARGE SCALE GENOMIC DNA]</scope>
    <source>
        <strain evidence="3 4">DSM 44149</strain>
    </source>
</reference>
<feature type="domain" description="GmrSD restriction endonucleases C-terminal" evidence="2">
    <location>
        <begin position="96"/>
        <end position="207"/>
    </location>
</feature>
<sequence length="220" mass="23661">MRLPSRALAVLAALLTATTLLAPSASAAPHGMPEPPPAEVVRAELAGLVTADEHSMAGYDRGKFPHWARHGNNCDTRELVLARDGENVIQDAACKAVSGTWTSLYDNTVLTGASQADIDHMVPLAAGWRSGAWAWDSAKRKAFANDLTNPQLIAVSAKSNRSKGDQTPATWKPPAKDSWCVYSRAWTHIKSVYALTVTEPERAALVEMLDTCTTPTTAQR</sequence>
<dbReference type="Proteomes" id="UP000183376">
    <property type="component" value="Chromosome I"/>
</dbReference>
<organism evidence="3 4">
    <name type="scientific">Allokutzneria albata</name>
    <name type="common">Kibdelosporangium albatum</name>
    <dbReference type="NCBI Taxonomy" id="211114"/>
    <lineage>
        <taxon>Bacteria</taxon>
        <taxon>Bacillati</taxon>
        <taxon>Actinomycetota</taxon>
        <taxon>Actinomycetes</taxon>
        <taxon>Pseudonocardiales</taxon>
        <taxon>Pseudonocardiaceae</taxon>
        <taxon>Allokutzneria</taxon>
    </lineage>
</organism>
<dbReference type="InterPro" id="IPR011089">
    <property type="entry name" value="GmrSD_C"/>
</dbReference>
<dbReference type="AlphaFoldDB" id="A0A1G9YD83"/>
<evidence type="ECO:0000313" key="3">
    <source>
        <dbReference type="EMBL" id="SDN06363.1"/>
    </source>
</evidence>
<evidence type="ECO:0000313" key="4">
    <source>
        <dbReference type="Proteomes" id="UP000183376"/>
    </source>
</evidence>
<dbReference type="RefSeq" id="WP_043813598.1">
    <property type="nucleotide sequence ID" value="NZ_JOEF01000030.1"/>
</dbReference>
<dbReference type="Pfam" id="PF07510">
    <property type="entry name" value="GmrSD_C"/>
    <property type="match status" value="1"/>
</dbReference>